<accession>A0ABU5UNA0</accession>
<dbReference type="EMBL" id="JAYGHK010000015">
    <property type="protein sequence ID" value="MEA5607759.1"/>
    <property type="molecule type" value="Genomic_DNA"/>
</dbReference>
<reference evidence="1 2" key="1">
    <citation type="submission" date="2023-12" db="EMBL/GenBank/DDBJ databases">
        <title>Baltic Sea Cyanobacteria.</title>
        <authorList>
            <person name="Delbaje E."/>
            <person name="Fewer D.P."/>
            <person name="Shishido T.K."/>
        </authorList>
    </citation>
    <scope>NUCLEOTIDE SEQUENCE [LARGE SCALE GENOMIC DNA]</scope>
    <source>
        <strain evidence="1 2">UHCC 0060</strain>
    </source>
</reference>
<dbReference type="RefSeq" id="WP_006196745.1">
    <property type="nucleotide sequence ID" value="NZ_JAYGHK010000015.1"/>
</dbReference>
<sequence length="49" mass="5411">MDESITAQSAKLESIALIPKVIFSEWEKACGCSGDQVSESKRIHQTEKT</sequence>
<name>A0ABU5UNA0_NODSP</name>
<organism evidence="1 2">
    <name type="scientific">Nodularia spumigena UHCC 0060</name>
    <dbReference type="NCBI Taxonomy" id="3110300"/>
    <lineage>
        <taxon>Bacteria</taxon>
        <taxon>Bacillati</taxon>
        <taxon>Cyanobacteriota</taxon>
        <taxon>Cyanophyceae</taxon>
        <taxon>Nostocales</taxon>
        <taxon>Nodulariaceae</taxon>
        <taxon>Nodularia</taxon>
    </lineage>
</organism>
<gene>
    <name evidence="1" type="ORF">VB695_06655</name>
</gene>
<evidence type="ECO:0000313" key="1">
    <source>
        <dbReference type="EMBL" id="MEA5607759.1"/>
    </source>
</evidence>
<evidence type="ECO:0000313" key="2">
    <source>
        <dbReference type="Proteomes" id="UP001303285"/>
    </source>
</evidence>
<keyword evidence="2" id="KW-1185">Reference proteome</keyword>
<proteinExistence type="predicted"/>
<comment type="caution">
    <text evidence="1">The sequence shown here is derived from an EMBL/GenBank/DDBJ whole genome shotgun (WGS) entry which is preliminary data.</text>
</comment>
<dbReference type="Proteomes" id="UP001303285">
    <property type="component" value="Unassembled WGS sequence"/>
</dbReference>
<protein>
    <submittedName>
        <fullName evidence="1">Uncharacterized protein</fullName>
    </submittedName>
</protein>